<dbReference type="Pfam" id="PF00535">
    <property type="entry name" value="Glycos_transf_2"/>
    <property type="match status" value="1"/>
</dbReference>
<dbReference type="Proteomes" id="UP000184404">
    <property type="component" value="Unassembled WGS sequence"/>
</dbReference>
<dbReference type="EMBL" id="FQUG01000002">
    <property type="protein sequence ID" value="SHE32346.1"/>
    <property type="molecule type" value="Genomic_DNA"/>
</dbReference>
<dbReference type="Gene3D" id="3.90.550.10">
    <property type="entry name" value="Spore Coat Polysaccharide Biosynthesis Protein SpsA, Chain A"/>
    <property type="match status" value="1"/>
</dbReference>
<dbReference type="RefSeq" id="WP_072934285.1">
    <property type="nucleotide sequence ID" value="NZ_FQUG01000002.1"/>
</dbReference>
<dbReference type="InterPro" id="IPR001173">
    <property type="entry name" value="Glyco_trans_2-like"/>
</dbReference>
<dbReference type="PROSITE" id="PS50005">
    <property type="entry name" value="TPR"/>
    <property type="match status" value="1"/>
</dbReference>
<keyword evidence="3" id="KW-0808">Transferase</keyword>
<evidence type="ECO:0000313" key="3">
    <source>
        <dbReference type="EMBL" id="SHE32346.1"/>
    </source>
</evidence>
<evidence type="ECO:0000259" key="2">
    <source>
        <dbReference type="Pfam" id="PF00535"/>
    </source>
</evidence>
<dbReference type="InterPro" id="IPR011990">
    <property type="entry name" value="TPR-like_helical_dom_sf"/>
</dbReference>
<dbReference type="PANTHER" id="PTHR43630:SF2">
    <property type="entry name" value="GLYCOSYLTRANSFERASE"/>
    <property type="match status" value="1"/>
</dbReference>
<dbReference type="SUPFAM" id="SSF48452">
    <property type="entry name" value="TPR-like"/>
    <property type="match status" value="1"/>
</dbReference>
<keyword evidence="4" id="KW-1185">Reference proteome</keyword>
<name>A0A1M4SJH0_9FIRM</name>
<proteinExistence type="predicted"/>
<gene>
    <name evidence="3" type="ORF">SAMN02745190_00157</name>
</gene>
<keyword evidence="1" id="KW-0802">TPR repeat</keyword>
<reference evidence="3 4" key="1">
    <citation type="submission" date="2016-11" db="EMBL/GenBank/DDBJ databases">
        <authorList>
            <person name="Jaros S."/>
            <person name="Januszkiewicz K."/>
            <person name="Wedrychowicz H."/>
        </authorList>
    </citation>
    <scope>NUCLEOTIDE SEQUENCE [LARGE SCALE GENOMIC DNA]</scope>
    <source>
        <strain evidence="3 4">DSM 10502</strain>
    </source>
</reference>
<dbReference type="SUPFAM" id="SSF53448">
    <property type="entry name" value="Nucleotide-diphospho-sugar transferases"/>
    <property type="match status" value="1"/>
</dbReference>
<dbReference type="GO" id="GO:0016740">
    <property type="term" value="F:transferase activity"/>
    <property type="evidence" value="ECO:0007669"/>
    <property type="project" value="UniProtKB-KW"/>
</dbReference>
<dbReference type="AlphaFoldDB" id="A0A1M4SJH0"/>
<dbReference type="CDD" id="cd02511">
    <property type="entry name" value="Beta4Glucosyltransferase"/>
    <property type="match status" value="1"/>
</dbReference>
<feature type="domain" description="Glycosyltransferase 2-like" evidence="2">
    <location>
        <begin position="6"/>
        <end position="142"/>
    </location>
</feature>
<dbReference type="STRING" id="1123243.SAMN02745190_00157"/>
<feature type="repeat" description="TPR" evidence="1">
    <location>
        <begin position="322"/>
        <end position="355"/>
    </location>
</feature>
<evidence type="ECO:0000313" key="4">
    <source>
        <dbReference type="Proteomes" id="UP000184404"/>
    </source>
</evidence>
<dbReference type="PANTHER" id="PTHR43630">
    <property type="entry name" value="POLY-BETA-1,6-N-ACETYL-D-GLUCOSAMINE SYNTHASE"/>
    <property type="match status" value="1"/>
</dbReference>
<accession>A0A1M4SJH0</accession>
<sequence>MKISACYIVKNEEKNLPASIESLQSAVDEIIVVDTGSTDGTVEIAKKYGAQVFHFDWCDDFSAPRNFALEKAAGDWIIFPDADESFRYPEMVREAVEEFAADDDTEAVMVHIYNQTGTDENDDAAAPIWICRIFRNRSDLRYRGRIHENISKNGKLPKFAYADERLSIFHTGYRREISEEKAKRNLALLEREVRENGEQLGLWLYFVPCYFDLKQYDEALRYARLALDSQAQAITGRTEMYHMAIESLRQMNGSLEEMLQLADAAVSEFPDIPEFHGERGMILCGMGRLSEAEEALLKSIYYFENPVEDIHVDRYFTKKTAAIVYSRLGELFMMENNMEEAAAYFDKALFCDDKNQSILEARNRFLHQAVEQLMKESGTDAHGGAGK</sequence>
<dbReference type="InterPro" id="IPR029044">
    <property type="entry name" value="Nucleotide-diphossugar_trans"/>
</dbReference>
<evidence type="ECO:0000256" key="1">
    <source>
        <dbReference type="PROSITE-ProRule" id="PRU00339"/>
    </source>
</evidence>
<dbReference type="OrthoDB" id="9815923at2"/>
<dbReference type="SMART" id="SM00028">
    <property type="entry name" value="TPR"/>
    <property type="match status" value="2"/>
</dbReference>
<dbReference type="InterPro" id="IPR019734">
    <property type="entry name" value="TPR_rpt"/>
</dbReference>
<organism evidence="3 4">
    <name type="scientific">Schwartzia succinivorans DSM 10502</name>
    <dbReference type="NCBI Taxonomy" id="1123243"/>
    <lineage>
        <taxon>Bacteria</taxon>
        <taxon>Bacillati</taxon>
        <taxon>Bacillota</taxon>
        <taxon>Negativicutes</taxon>
        <taxon>Selenomonadales</taxon>
        <taxon>Selenomonadaceae</taxon>
        <taxon>Schwartzia</taxon>
    </lineage>
</organism>
<protein>
    <submittedName>
        <fullName evidence="3">Glycosyltransferase involved in cell wall bisynthesis</fullName>
    </submittedName>
</protein>
<dbReference type="Gene3D" id="1.25.40.10">
    <property type="entry name" value="Tetratricopeptide repeat domain"/>
    <property type="match status" value="1"/>
</dbReference>